<name>A0A7W5BV36_9GAMM</name>
<organism evidence="2 3">
    <name type="scientific">Halomonas organivorans</name>
    <dbReference type="NCBI Taxonomy" id="257772"/>
    <lineage>
        <taxon>Bacteria</taxon>
        <taxon>Pseudomonadati</taxon>
        <taxon>Pseudomonadota</taxon>
        <taxon>Gammaproteobacteria</taxon>
        <taxon>Oceanospirillales</taxon>
        <taxon>Halomonadaceae</taxon>
        <taxon>Halomonas</taxon>
    </lineage>
</organism>
<feature type="domain" description="ChrR-like cupin" evidence="1">
    <location>
        <begin position="105"/>
        <end position="184"/>
    </location>
</feature>
<evidence type="ECO:0000313" key="3">
    <source>
        <dbReference type="Proteomes" id="UP000525987"/>
    </source>
</evidence>
<dbReference type="AlphaFoldDB" id="A0A7W5BV36"/>
<dbReference type="Gene3D" id="2.60.120.10">
    <property type="entry name" value="Jelly Rolls"/>
    <property type="match status" value="1"/>
</dbReference>
<comment type="caution">
    <text evidence="2">The sequence shown here is derived from an EMBL/GenBank/DDBJ whole genome shotgun (WGS) entry which is preliminary data.</text>
</comment>
<dbReference type="InterPro" id="IPR011051">
    <property type="entry name" value="RmlC_Cupin_sf"/>
</dbReference>
<protein>
    <recommendedName>
        <fullName evidence="1">ChrR-like cupin domain-containing protein</fullName>
    </recommendedName>
</protein>
<dbReference type="EMBL" id="JACHXM010000002">
    <property type="protein sequence ID" value="MBB3139691.1"/>
    <property type="molecule type" value="Genomic_DNA"/>
</dbReference>
<reference evidence="2 3" key="1">
    <citation type="submission" date="2020-08" db="EMBL/GenBank/DDBJ databases">
        <title>Genomic Encyclopedia of Type Strains, Phase III (KMG-III): the genomes of soil and plant-associated and newly described type strains.</title>
        <authorList>
            <person name="Whitman W."/>
        </authorList>
    </citation>
    <scope>NUCLEOTIDE SEQUENCE [LARGE SCALE GENOMIC DNA]</scope>
    <source>
        <strain evidence="2 3">CECT 5995</strain>
    </source>
</reference>
<dbReference type="InterPro" id="IPR014710">
    <property type="entry name" value="RmlC-like_jellyroll"/>
</dbReference>
<gene>
    <name evidence="2" type="ORF">FHR96_000538</name>
</gene>
<evidence type="ECO:0000313" key="2">
    <source>
        <dbReference type="EMBL" id="MBB3139691.1"/>
    </source>
</evidence>
<evidence type="ECO:0000259" key="1">
    <source>
        <dbReference type="Pfam" id="PF12973"/>
    </source>
</evidence>
<accession>A0A7W5BV36</accession>
<dbReference type="InterPro" id="IPR025979">
    <property type="entry name" value="ChrR-like_cupin_dom"/>
</dbReference>
<keyword evidence="3" id="KW-1185">Reference proteome</keyword>
<dbReference type="Pfam" id="PF12973">
    <property type="entry name" value="Cupin_7"/>
    <property type="match status" value="1"/>
</dbReference>
<proteinExistence type="predicted"/>
<dbReference type="SUPFAM" id="SSF51182">
    <property type="entry name" value="RmlC-like cupins"/>
    <property type="match status" value="1"/>
</dbReference>
<dbReference type="Proteomes" id="UP000525987">
    <property type="component" value="Unassembled WGS sequence"/>
</dbReference>
<dbReference type="RefSeq" id="WP_183386122.1">
    <property type="nucleotide sequence ID" value="NZ_JACHXM010000002.1"/>
</dbReference>
<sequence>MHHEHLDLSAPIARKLNSISLTSPEDVLPTSVVDIPSGESFSNSSCTTHDLFVLTGSVSCANDMYEAGTYVGQADVRRIIGGPEGARLLCWSIDTPLNGGPVIERPEDRAWVNGVTQGTSMVSMNDSHHKVILTSWQPGSRMKPHNHPGCEDFFVLTGEIIDGQDRYPAGSWRRWRIGEIHAPLSRTFTRALVINGYCLPDDMSSKDVDRSYID</sequence>